<dbReference type="Proteomes" id="UP000019225">
    <property type="component" value="Chromosome"/>
</dbReference>
<name>W5WS54_9PSEU</name>
<dbReference type="InterPro" id="IPR018310">
    <property type="entry name" value="Put_endonuclease_Z1-dom"/>
</dbReference>
<dbReference type="HOGENOM" id="CLU_007800_0_0_11"/>
<dbReference type="RefSeq" id="WP_025360830.1">
    <property type="nucleotide sequence ID" value="NZ_CP007155.1"/>
</dbReference>
<proteinExistence type="predicted"/>
<protein>
    <recommendedName>
        <fullName evidence="1">Putative endonuclease Z1 domain-containing protein</fullName>
    </recommendedName>
</protein>
<dbReference type="EMBL" id="CP007155">
    <property type="protein sequence ID" value="AHI01000.1"/>
    <property type="molecule type" value="Genomic_DNA"/>
</dbReference>
<sequence>MTNPIVLAYTNALRAMEGGAPKNLIRRALLEAEEIDPNLDASEEKLREHIAGSEVNDRLHLDLHLALIKWDNASVAGNEWTNGTQPNTDERRSLVIKALGLDDSTKDVFDKQFPPSGGDNTTVIAGPWDPWYTPEVKQQRDFYWRDYLEYLRTQRGWDAEALDNLDTATTHVVERLINPSRKEAGQTKGLVVGYVQSGKTANFTGVIAKAIDAGYRLIIVMTGTTNLLREQTQRRLDMELVGRENILRGANEDDPSAIDRVDYLDDEDWLGGRFVSHGARPSDIGRPDIHRMTTRNFDYRKLQQGLPALEFEREDKSQPLWHKNNLFTSNARLIIVKKNSSVLKNLVKDLKHTADKLEDIPALIIDDESDQASVNTVDQRKWQELWDENKKKRTAINQHISDLLGMLPRVQYVGYTATPFANVFVDPYDAEDIFPKDYLISLPRPDGYMGAEDFHDLDRTIPDEEKTYANSGEKAHVRLVGKGDEEKELQAALDSFVLAGAIKLYREAHGCKEFRHHTMLVHETMRKSGHKANAQDIQAMWQSAGYLSGGAYKRFQDLFVNDFSPVSAALKPDVPTPSLFEEVAKYIGQAARKIAPNANPVLVVNSETDIEQEDLDFDKRPVWRVLIGGNKLARGFTVEGLTVTYYSRGVGHAEALMQMGRWFGFRPGYRDLVRLFVTKKVRDAFEAACRDEEHFRKELRQYADMADGRPTITPEHVQPLVMRHGLRPTAPNKMYNAELVQKRTKTKEPSSGYPSLDDQDALDQNIDACVPLLKAAATLTTLRAGTRSFDALTGTVSHQVMVNVLRSLTWATPDTFAPDLAWIATLSDEVIDHWDVMLPQRKTRKPMNIRGVGMFTVHGRKVEHDISIRGNSESLHRQAIDELPGRTARSGCVILYPVMSNDDLKKNDIADDGYPKRLVMALMLQLPDAAIPDDHRPLVYRVKSPDKPHYAIVDR</sequence>
<accession>W5WS54</accession>
<dbReference type="Pfam" id="PF10593">
    <property type="entry name" value="Z1"/>
    <property type="match status" value="1"/>
</dbReference>
<reference evidence="2 3" key="1">
    <citation type="journal article" date="2014" name="BMC Genomics">
        <title>Complete genome sequence of producer of the glycopeptide antibiotic Aculeximycin Kutzneria albida DSM 43870T, a representative of minor genus of Pseudonocardiaceae.</title>
        <authorList>
            <person name="Rebets Y."/>
            <person name="Tokovenko B."/>
            <person name="Lushchyk I."/>
            <person name="Ruckert C."/>
            <person name="Zaburannyi N."/>
            <person name="Bechthold A."/>
            <person name="Kalinowski J."/>
            <person name="Luzhetskyy A."/>
        </authorList>
    </citation>
    <scope>NUCLEOTIDE SEQUENCE [LARGE SCALE GENOMIC DNA]</scope>
    <source>
        <strain evidence="2">DSM 43870</strain>
    </source>
</reference>
<dbReference type="STRING" id="1449976.KALB_7642"/>
<dbReference type="PATRIC" id="fig|1449976.3.peg.7678"/>
<evidence type="ECO:0000313" key="3">
    <source>
        <dbReference type="Proteomes" id="UP000019225"/>
    </source>
</evidence>
<evidence type="ECO:0000313" key="2">
    <source>
        <dbReference type="EMBL" id="AHI01000.1"/>
    </source>
</evidence>
<dbReference type="AlphaFoldDB" id="W5WS54"/>
<evidence type="ECO:0000259" key="1">
    <source>
        <dbReference type="Pfam" id="PF10593"/>
    </source>
</evidence>
<gene>
    <name evidence="2" type="ORF">KALB_7642</name>
</gene>
<dbReference type="eggNOG" id="COG0610">
    <property type="taxonomic scope" value="Bacteria"/>
</dbReference>
<dbReference type="KEGG" id="kal:KALB_7642"/>
<organism evidence="2 3">
    <name type="scientific">Kutzneria albida DSM 43870</name>
    <dbReference type="NCBI Taxonomy" id="1449976"/>
    <lineage>
        <taxon>Bacteria</taxon>
        <taxon>Bacillati</taxon>
        <taxon>Actinomycetota</taxon>
        <taxon>Actinomycetes</taxon>
        <taxon>Pseudonocardiales</taxon>
        <taxon>Pseudonocardiaceae</taxon>
        <taxon>Kutzneria</taxon>
    </lineage>
</organism>
<feature type="domain" description="Putative endonuclease Z1" evidence="1">
    <location>
        <begin position="488"/>
        <end position="724"/>
    </location>
</feature>
<dbReference type="REBASE" id="81797">
    <property type="entry name" value="Kal43870ORF7643P"/>
</dbReference>
<keyword evidence="3" id="KW-1185">Reference proteome</keyword>
<dbReference type="OrthoDB" id="436461at2"/>